<protein>
    <submittedName>
        <fullName evidence="1">Uncharacterized protein</fullName>
    </submittedName>
</protein>
<evidence type="ECO:0000313" key="1">
    <source>
        <dbReference type="EMBL" id="MBD7911137.1"/>
    </source>
</evidence>
<keyword evidence="2" id="KW-1185">Reference proteome</keyword>
<dbReference type="Proteomes" id="UP000627781">
    <property type="component" value="Unassembled WGS sequence"/>
</dbReference>
<sequence length="149" mass="17309">MINIKSLNDSNSQIEILDMVSEVNIFMTLSDYDKSNPEVTAECNSYNCVKLMDNTLLYVSEEYKHYINLKYVMAITLKKYNNGYEINSETAYLYDTLANYNSEKAIELTYYGEVKEYYSGTDKYLILEDNEYFHIINVSKLGAVVVKNN</sequence>
<evidence type="ECO:0000313" key="2">
    <source>
        <dbReference type="Proteomes" id="UP000627781"/>
    </source>
</evidence>
<name>A0ABR8PSL8_9CLOT</name>
<dbReference type="EMBL" id="JACSRA010000009">
    <property type="protein sequence ID" value="MBD7911137.1"/>
    <property type="molecule type" value="Genomic_DNA"/>
</dbReference>
<accession>A0ABR8PSL8</accession>
<comment type="caution">
    <text evidence="1">The sequence shown here is derived from an EMBL/GenBank/DDBJ whole genome shotgun (WGS) entry which is preliminary data.</text>
</comment>
<organism evidence="1 2">
    <name type="scientific">Clostridium cibarium</name>
    <dbReference type="NCBI Taxonomy" id="2762247"/>
    <lineage>
        <taxon>Bacteria</taxon>
        <taxon>Bacillati</taxon>
        <taxon>Bacillota</taxon>
        <taxon>Clostridia</taxon>
        <taxon>Eubacteriales</taxon>
        <taxon>Clostridiaceae</taxon>
        <taxon>Clostridium</taxon>
    </lineage>
</organism>
<reference evidence="1 2" key="1">
    <citation type="submission" date="2020-08" db="EMBL/GenBank/DDBJ databases">
        <title>A Genomic Blueprint of the Chicken Gut Microbiome.</title>
        <authorList>
            <person name="Gilroy R."/>
            <person name="Ravi A."/>
            <person name="Getino M."/>
            <person name="Pursley I."/>
            <person name="Horton D.L."/>
            <person name="Alikhan N.-F."/>
            <person name="Baker D."/>
            <person name="Gharbi K."/>
            <person name="Hall N."/>
            <person name="Watson M."/>
            <person name="Adriaenssens E.M."/>
            <person name="Foster-Nyarko E."/>
            <person name="Jarju S."/>
            <person name="Secka A."/>
            <person name="Antonio M."/>
            <person name="Oren A."/>
            <person name="Chaudhuri R."/>
            <person name="La Ragione R.M."/>
            <person name="Hildebrand F."/>
            <person name="Pallen M.J."/>
        </authorList>
    </citation>
    <scope>NUCLEOTIDE SEQUENCE [LARGE SCALE GENOMIC DNA]</scope>
    <source>
        <strain evidence="1 2">Sa3CVN1</strain>
    </source>
</reference>
<dbReference type="RefSeq" id="WP_191768007.1">
    <property type="nucleotide sequence ID" value="NZ_JACSRA010000009.1"/>
</dbReference>
<gene>
    <name evidence="1" type="ORF">H9661_07190</name>
</gene>
<proteinExistence type="predicted"/>